<accession>A0A4R7JR69</accession>
<proteinExistence type="predicted"/>
<sequence length="86" mass="10509">MRFDKPPKTYDEQIEILRRRGMIIPNPDRACHYLQHMNYYRLTAYWLPFEADHASHRFQPGTRFEDALNLYIFDRELRLLEPLCPP</sequence>
<dbReference type="Proteomes" id="UP000295830">
    <property type="component" value="Unassembled WGS sequence"/>
</dbReference>
<gene>
    <name evidence="1" type="ORF">DES49_1971</name>
</gene>
<organism evidence="1 2">
    <name type="scientific">Halospina denitrificans</name>
    <dbReference type="NCBI Taxonomy" id="332522"/>
    <lineage>
        <taxon>Bacteria</taxon>
        <taxon>Pseudomonadati</taxon>
        <taxon>Pseudomonadota</taxon>
        <taxon>Gammaproteobacteria</taxon>
        <taxon>Halospina</taxon>
    </lineage>
</organism>
<evidence type="ECO:0000313" key="2">
    <source>
        <dbReference type="Proteomes" id="UP000295830"/>
    </source>
</evidence>
<dbReference type="AlphaFoldDB" id="A0A4R7JR69"/>
<dbReference type="InterPro" id="IPR011664">
    <property type="entry name" value="Abi_system_AbiD/AbiF-like"/>
</dbReference>
<dbReference type="Pfam" id="PF07751">
    <property type="entry name" value="Abi_2"/>
    <property type="match status" value="1"/>
</dbReference>
<reference evidence="1 2" key="1">
    <citation type="submission" date="2019-03" db="EMBL/GenBank/DDBJ databases">
        <title>Genomic Encyclopedia of Type Strains, Phase IV (KMG-IV): sequencing the most valuable type-strain genomes for metagenomic binning, comparative biology and taxonomic classification.</title>
        <authorList>
            <person name="Goeker M."/>
        </authorList>
    </citation>
    <scope>NUCLEOTIDE SEQUENCE [LARGE SCALE GENOMIC DNA]</scope>
    <source>
        <strain evidence="1 2">DSM 15505</strain>
    </source>
</reference>
<protein>
    <submittedName>
        <fullName evidence="1">Abi-like protein</fullName>
    </submittedName>
</protein>
<dbReference type="RefSeq" id="WP_341776803.1">
    <property type="nucleotide sequence ID" value="NZ_SOAX01000004.1"/>
</dbReference>
<keyword evidence="2" id="KW-1185">Reference proteome</keyword>
<name>A0A4R7JR69_9GAMM</name>
<evidence type="ECO:0000313" key="1">
    <source>
        <dbReference type="EMBL" id="TDT40206.1"/>
    </source>
</evidence>
<comment type="caution">
    <text evidence="1">The sequence shown here is derived from an EMBL/GenBank/DDBJ whole genome shotgun (WGS) entry which is preliminary data.</text>
</comment>
<dbReference type="EMBL" id="SOAX01000004">
    <property type="protein sequence ID" value="TDT40206.1"/>
    <property type="molecule type" value="Genomic_DNA"/>
</dbReference>